<keyword evidence="2" id="KW-1185">Reference proteome</keyword>
<evidence type="ECO:0000313" key="2">
    <source>
        <dbReference type="Proteomes" id="UP000015105"/>
    </source>
</evidence>
<dbReference type="EnsemblPlants" id="AET4Gv20170300.16">
    <property type="protein sequence ID" value="AET4Gv20170300.16"/>
    <property type="gene ID" value="AET4Gv20170300"/>
</dbReference>
<reference evidence="1" key="3">
    <citation type="journal article" date="2017" name="Nature">
        <title>Genome sequence of the progenitor of the wheat D genome Aegilops tauschii.</title>
        <authorList>
            <person name="Luo M.C."/>
            <person name="Gu Y.Q."/>
            <person name="Puiu D."/>
            <person name="Wang H."/>
            <person name="Twardziok S.O."/>
            <person name="Deal K.R."/>
            <person name="Huo N."/>
            <person name="Zhu T."/>
            <person name="Wang L."/>
            <person name="Wang Y."/>
            <person name="McGuire P.E."/>
            <person name="Liu S."/>
            <person name="Long H."/>
            <person name="Ramasamy R.K."/>
            <person name="Rodriguez J.C."/>
            <person name="Van S.L."/>
            <person name="Yuan L."/>
            <person name="Wang Z."/>
            <person name="Xia Z."/>
            <person name="Xiao L."/>
            <person name="Anderson O.D."/>
            <person name="Ouyang S."/>
            <person name="Liang Y."/>
            <person name="Zimin A.V."/>
            <person name="Pertea G."/>
            <person name="Qi P."/>
            <person name="Bennetzen J.L."/>
            <person name="Dai X."/>
            <person name="Dawson M.W."/>
            <person name="Muller H.G."/>
            <person name="Kugler K."/>
            <person name="Rivarola-Duarte L."/>
            <person name="Spannagl M."/>
            <person name="Mayer K.F.X."/>
            <person name="Lu F.H."/>
            <person name="Bevan M.W."/>
            <person name="Leroy P."/>
            <person name="Li P."/>
            <person name="You F.M."/>
            <person name="Sun Q."/>
            <person name="Liu Z."/>
            <person name="Lyons E."/>
            <person name="Wicker T."/>
            <person name="Salzberg S.L."/>
            <person name="Devos K.M."/>
            <person name="Dvorak J."/>
        </authorList>
    </citation>
    <scope>NUCLEOTIDE SEQUENCE [LARGE SCALE GENOMIC DNA]</scope>
    <source>
        <strain evidence="1">cv. AL8/78</strain>
    </source>
</reference>
<dbReference type="Gramene" id="AET4Gv20170300.16">
    <property type="protein sequence ID" value="AET4Gv20170300.16"/>
    <property type="gene ID" value="AET4Gv20170300"/>
</dbReference>
<reference evidence="1" key="4">
    <citation type="submission" date="2019-03" db="UniProtKB">
        <authorList>
            <consortium name="EnsemblPlants"/>
        </authorList>
    </citation>
    <scope>IDENTIFICATION</scope>
</reference>
<evidence type="ECO:0000313" key="1">
    <source>
        <dbReference type="EnsemblPlants" id="AET4Gv20170300.16"/>
    </source>
</evidence>
<dbReference type="Proteomes" id="UP000015105">
    <property type="component" value="Chromosome 4D"/>
</dbReference>
<proteinExistence type="predicted"/>
<reference evidence="1" key="5">
    <citation type="journal article" date="2021" name="G3 (Bethesda)">
        <title>Aegilops tauschii genome assembly Aet v5.0 features greater sequence contiguity and improved annotation.</title>
        <authorList>
            <person name="Wang L."/>
            <person name="Zhu T."/>
            <person name="Rodriguez J.C."/>
            <person name="Deal K.R."/>
            <person name="Dubcovsky J."/>
            <person name="McGuire P.E."/>
            <person name="Lux T."/>
            <person name="Spannagl M."/>
            <person name="Mayer K.F.X."/>
            <person name="Baldrich P."/>
            <person name="Meyers B.C."/>
            <person name="Huo N."/>
            <person name="Gu Y.Q."/>
            <person name="Zhou H."/>
            <person name="Devos K.M."/>
            <person name="Bennetzen J.L."/>
            <person name="Unver T."/>
            <person name="Budak H."/>
            <person name="Gulick P.J."/>
            <person name="Galiba G."/>
            <person name="Kalapos B."/>
            <person name="Nelson D.R."/>
            <person name="Li P."/>
            <person name="You F.M."/>
            <person name="Luo M.C."/>
            <person name="Dvorak J."/>
        </authorList>
    </citation>
    <scope>NUCLEOTIDE SEQUENCE [LARGE SCALE GENOMIC DNA]</scope>
    <source>
        <strain evidence="1">cv. AL8/78</strain>
    </source>
</reference>
<sequence length="68" mass="8111">MCMPLWKQNLLWKRYVQGLEVATICVEDMDEWLGIFNIKLRHMREDIQSVIFLISSSSSQFNFRITIS</sequence>
<name>A0A453HFG4_AEGTS</name>
<accession>A0A453HFG4</accession>
<dbReference type="AlphaFoldDB" id="A0A453HFG4"/>
<reference evidence="2" key="1">
    <citation type="journal article" date="2014" name="Science">
        <title>Ancient hybridizations among the ancestral genomes of bread wheat.</title>
        <authorList>
            <consortium name="International Wheat Genome Sequencing Consortium,"/>
            <person name="Marcussen T."/>
            <person name="Sandve S.R."/>
            <person name="Heier L."/>
            <person name="Spannagl M."/>
            <person name="Pfeifer M."/>
            <person name="Jakobsen K.S."/>
            <person name="Wulff B.B."/>
            <person name="Steuernagel B."/>
            <person name="Mayer K.F."/>
            <person name="Olsen O.A."/>
        </authorList>
    </citation>
    <scope>NUCLEOTIDE SEQUENCE [LARGE SCALE GENOMIC DNA]</scope>
    <source>
        <strain evidence="2">cv. AL8/78</strain>
    </source>
</reference>
<reference evidence="2" key="2">
    <citation type="journal article" date="2017" name="Nat. Plants">
        <title>The Aegilops tauschii genome reveals multiple impacts of transposons.</title>
        <authorList>
            <person name="Zhao G."/>
            <person name="Zou C."/>
            <person name="Li K."/>
            <person name="Wang K."/>
            <person name="Li T."/>
            <person name="Gao L."/>
            <person name="Zhang X."/>
            <person name="Wang H."/>
            <person name="Yang Z."/>
            <person name="Liu X."/>
            <person name="Jiang W."/>
            <person name="Mao L."/>
            <person name="Kong X."/>
            <person name="Jiao Y."/>
            <person name="Jia J."/>
        </authorList>
    </citation>
    <scope>NUCLEOTIDE SEQUENCE [LARGE SCALE GENOMIC DNA]</scope>
    <source>
        <strain evidence="2">cv. AL8/78</strain>
    </source>
</reference>
<protein>
    <submittedName>
        <fullName evidence="1">Uncharacterized protein</fullName>
    </submittedName>
</protein>
<organism evidence="1 2">
    <name type="scientific">Aegilops tauschii subsp. strangulata</name>
    <name type="common">Goatgrass</name>
    <dbReference type="NCBI Taxonomy" id="200361"/>
    <lineage>
        <taxon>Eukaryota</taxon>
        <taxon>Viridiplantae</taxon>
        <taxon>Streptophyta</taxon>
        <taxon>Embryophyta</taxon>
        <taxon>Tracheophyta</taxon>
        <taxon>Spermatophyta</taxon>
        <taxon>Magnoliopsida</taxon>
        <taxon>Liliopsida</taxon>
        <taxon>Poales</taxon>
        <taxon>Poaceae</taxon>
        <taxon>BOP clade</taxon>
        <taxon>Pooideae</taxon>
        <taxon>Triticodae</taxon>
        <taxon>Triticeae</taxon>
        <taxon>Triticinae</taxon>
        <taxon>Aegilops</taxon>
    </lineage>
</organism>